<dbReference type="AlphaFoldDB" id="A0A438G032"/>
<organism evidence="1 2">
    <name type="scientific">Vitis vinifera</name>
    <name type="common">Grape</name>
    <dbReference type="NCBI Taxonomy" id="29760"/>
    <lineage>
        <taxon>Eukaryota</taxon>
        <taxon>Viridiplantae</taxon>
        <taxon>Streptophyta</taxon>
        <taxon>Embryophyta</taxon>
        <taxon>Tracheophyta</taxon>
        <taxon>Spermatophyta</taxon>
        <taxon>Magnoliopsida</taxon>
        <taxon>eudicotyledons</taxon>
        <taxon>Gunneridae</taxon>
        <taxon>Pentapetalae</taxon>
        <taxon>rosids</taxon>
        <taxon>Vitales</taxon>
        <taxon>Vitaceae</taxon>
        <taxon>Viteae</taxon>
        <taxon>Vitis</taxon>
    </lineage>
</organism>
<evidence type="ECO:0000313" key="2">
    <source>
        <dbReference type="Proteomes" id="UP000288805"/>
    </source>
</evidence>
<reference evidence="1 2" key="1">
    <citation type="journal article" date="2018" name="PLoS Genet.">
        <title>Population sequencing reveals clonal diversity and ancestral inbreeding in the grapevine cultivar Chardonnay.</title>
        <authorList>
            <person name="Roach M.J."/>
            <person name="Johnson D.L."/>
            <person name="Bohlmann J."/>
            <person name="van Vuuren H.J."/>
            <person name="Jones S.J."/>
            <person name="Pretorius I.S."/>
            <person name="Schmidt S.A."/>
            <person name="Borneman A.R."/>
        </authorList>
    </citation>
    <scope>NUCLEOTIDE SEQUENCE [LARGE SCALE GENOMIC DNA]</scope>
    <source>
        <strain evidence="2">cv. Chardonnay</strain>
        <tissue evidence="1">Leaf</tissue>
    </source>
</reference>
<dbReference type="EMBL" id="QGNW01000687">
    <property type="protein sequence ID" value="RVW65576.1"/>
    <property type="molecule type" value="Genomic_DNA"/>
</dbReference>
<dbReference type="Proteomes" id="UP000288805">
    <property type="component" value="Unassembled WGS sequence"/>
</dbReference>
<sequence length="59" mass="6436">MQRGLQGCMVPTLGDIERTYEQSWGPLEGSGMICGALEVTLILLDFHRGKVVSVGFLQP</sequence>
<gene>
    <name evidence="1" type="ORF">CK203_033199</name>
</gene>
<name>A0A438G032_VITVI</name>
<proteinExistence type="predicted"/>
<comment type="caution">
    <text evidence="1">The sequence shown here is derived from an EMBL/GenBank/DDBJ whole genome shotgun (WGS) entry which is preliminary data.</text>
</comment>
<protein>
    <submittedName>
        <fullName evidence="1">Uncharacterized protein</fullName>
    </submittedName>
</protein>
<evidence type="ECO:0000313" key="1">
    <source>
        <dbReference type="EMBL" id="RVW65576.1"/>
    </source>
</evidence>
<accession>A0A438G032</accession>